<dbReference type="InterPro" id="IPR036020">
    <property type="entry name" value="WW_dom_sf"/>
</dbReference>
<dbReference type="AlphaFoldDB" id="A0AAQ3JNG8"/>
<accession>A0AAQ3JNG8</accession>
<evidence type="ECO:0008006" key="4">
    <source>
        <dbReference type="Google" id="ProtNLM"/>
    </source>
</evidence>
<sequence>MVSLHAALSQEKNRESFPNLENLVSRKRKNRDGEDDHESNNLLAKELKLTKAEKEEEDTVELNLDAPLPLEWQRCLDIKSGQIHFYNTMTQRRTSRDPRLNEDLEVGLDLELNLAYDPPPTSENFRGGREERSIINSTMKGMPPLLQLPDEEMVAGVCMRCHILVMMSKVALSCPNCKFVQPPDQRSFSCLSKPGFKLLCCKD</sequence>
<evidence type="ECO:0000313" key="3">
    <source>
        <dbReference type="Proteomes" id="UP001327560"/>
    </source>
</evidence>
<organism evidence="2 3">
    <name type="scientific">Canna indica</name>
    <name type="common">Indian-shot</name>
    <dbReference type="NCBI Taxonomy" id="4628"/>
    <lineage>
        <taxon>Eukaryota</taxon>
        <taxon>Viridiplantae</taxon>
        <taxon>Streptophyta</taxon>
        <taxon>Embryophyta</taxon>
        <taxon>Tracheophyta</taxon>
        <taxon>Spermatophyta</taxon>
        <taxon>Magnoliopsida</taxon>
        <taxon>Liliopsida</taxon>
        <taxon>Zingiberales</taxon>
        <taxon>Cannaceae</taxon>
        <taxon>Canna</taxon>
    </lineage>
</organism>
<dbReference type="SUPFAM" id="SSF51045">
    <property type="entry name" value="WW domain"/>
    <property type="match status" value="1"/>
</dbReference>
<dbReference type="PANTHER" id="PTHR14791">
    <property type="entry name" value="BOMB/KIRA PROTEINS"/>
    <property type="match status" value="1"/>
</dbReference>
<dbReference type="InterPro" id="IPR051105">
    <property type="entry name" value="WWC/KIBRA_Hippo_Reg"/>
</dbReference>
<evidence type="ECO:0000313" key="2">
    <source>
        <dbReference type="EMBL" id="WOK93334.1"/>
    </source>
</evidence>
<evidence type="ECO:0000256" key="1">
    <source>
        <dbReference type="SAM" id="MobiDB-lite"/>
    </source>
</evidence>
<dbReference type="EMBL" id="CP136890">
    <property type="protein sequence ID" value="WOK93334.1"/>
    <property type="molecule type" value="Genomic_DNA"/>
</dbReference>
<gene>
    <name evidence="2" type="ORF">Cni_G02031</name>
</gene>
<keyword evidence="3" id="KW-1185">Reference proteome</keyword>
<proteinExistence type="predicted"/>
<name>A0AAQ3JNG8_9LILI</name>
<dbReference type="PANTHER" id="PTHR14791:SF42">
    <property type="entry name" value="F16L1.2 PROTEIN"/>
    <property type="match status" value="1"/>
</dbReference>
<reference evidence="2 3" key="1">
    <citation type="submission" date="2023-10" db="EMBL/GenBank/DDBJ databases">
        <title>Chromosome-scale genome assembly provides insights into flower coloration mechanisms of Canna indica.</title>
        <authorList>
            <person name="Li C."/>
        </authorList>
    </citation>
    <scope>NUCLEOTIDE SEQUENCE [LARGE SCALE GENOMIC DNA]</scope>
    <source>
        <tissue evidence="2">Flower</tissue>
    </source>
</reference>
<feature type="region of interest" description="Disordered" evidence="1">
    <location>
        <begin position="1"/>
        <end position="40"/>
    </location>
</feature>
<dbReference type="Proteomes" id="UP001327560">
    <property type="component" value="Chromosome 1"/>
</dbReference>
<protein>
    <recommendedName>
        <fullName evidence="4">WW domain-containing protein</fullName>
    </recommendedName>
</protein>